<evidence type="ECO:0000313" key="2">
    <source>
        <dbReference type="EMBL" id="VFS40191.1"/>
    </source>
</evidence>
<reference evidence="2 3" key="1">
    <citation type="submission" date="2019-03" db="EMBL/GenBank/DDBJ databases">
        <authorList>
            <consortium name="Pathogen Informatics"/>
        </authorList>
    </citation>
    <scope>NUCLEOTIDE SEQUENCE [LARGE SCALE GENOMIC DNA]</scope>
    <source>
        <strain evidence="2 3">NCTC9001</strain>
    </source>
</reference>
<dbReference type="AlphaFoldDB" id="A0A484YXF7"/>
<dbReference type="InterPro" id="IPR039052">
    <property type="entry name" value="Antitox_PemI-like"/>
</dbReference>
<dbReference type="NCBIfam" id="NF007312">
    <property type="entry name" value="PRK09798.1"/>
    <property type="match status" value="1"/>
</dbReference>
<organism evidence="2 3">
    <name type="scientific">Escherichia coli</name>
    <dbReference type="NCBI Taxonomy" id="562"/>
    <lineage>
        <taxon>Bacteria</taxon>
        <taxon>Pseudomonadati</taxon>
        <taxon>Pseudomonadota</taxon>
        <taxon>Gammaproteobacteria</taxon>
        <taxon>Enterobacterales</taxon>
        <taxon>Enterobacteriaceae</taxon>
        <taxon>Escherichia</taxon>
    </lineage>
</organism>
<feature type="region of interest" description="Disordered" evidence="1">
    <location>
        <begin position="78"/>
        <end position="97"/>
    </location>
</feature>
<dbReference type="EMBL" id="CAADIS010000005">
    <property type="protein sequence ID" value="VFS40191.1"/>
    <property type="molecule type" value="Genomic_DNA"/>
</dbReference>
<name>A0A484YXF7_ECOLX</name>
<dbReference type="Pfam" id="PF04014">
    <property type="entry name" value="MazE_antitoxin"/>
    <property type="match status" value="1"/>
</dbReference>
<dbReference type="PANTHER" id="PTHR40516">
    <property type="entry name" value="ANTITOXIN CHPS-RELATED"/>
    <property type="match status" value="1"/>
</dbReference>
<dbReference type="InterPro" id="IPR007159">
    <property type="entry name" value="SpoVT-AbrB_dom"/>
</dbReference>
<dbReference type="InterPro" id="IPR037914">
    <property type="entry name" value="SpoVT-AbrB_sf"/>
</dbReference>
<dbReference type="GO" id="GO:0003677">
    <property type="term" value="F:DNA binding"/>
    <property type="evidence" value="ECO:0007669"/>
    <property type="project" value="UniProtKB-UniRule"/>
</dbReference>
<dbReference type="SUPFAM" id="SSF89447">
    <property type="entry name" value="AbrB/MazE/MraZ-like"/>
    <property type="match status" value="1"/>
</dbReference>
<dbReference type="Gene3D" id="2.10.260.10">
    <property type="match status" value="1"/>
</dbReference>
<dbReference type="PROSITE" id="PS51740">
    <property type="entry name" value="SPOVT_ABRB"/>
    <property type="match status" value="1"/>
</dbReference>
<dbReference type="GO" id="GO:0097351">
    <property type="term" value="F:toxin sequestering activity"/>
    <property type="evidence" value="ECO:0007669"/>
    <property type="project" value="InterPro"/>
</dbReference>
<dbReference type="Proteomes" id="UP000372890">
    <property type="component" value="Unassembled WGS sequence"/>
</dbReference>
<feature type="compositionally biased region" description="Basic residues" evidence="1">
    <location>
        <begin position="78"/>
        <end position="91"/>
    </location>
</feature>
<dbReference type="PANTHER" id="PTHR40516:SF1">
    <property type="entry name" value="ANTITOXIN CHPS-RELATED"/>
    <property type="match status" value="1"/>
</dbReference>
<dbReference type="SMART" id="SM00966">
    <property type="entry name" value="SpoVT_AbrB"/>
    <property type="match status" value="1"/>
</dbReference>
<evidence type="ECO:0000313" key="3">
    <source>
        <dbReference type="Proteomes" id="UP000372890"/>
    </source>
</evidence>
<gene>
    <name evidence="2" type="primary">mazE</name>
    <name evidence="2" type="ORF">NCTC9001_06304</name>
</gene>
<protein>
    <submittedName>
        <fullName evidence="2">Antitoxin MazE</fullName>
    </submittedName>
</protein>
<evidence type="ECO:0000256" key="1">
    <source>
        <dbReference type="SAM" id="MobiDB-lite"/>
    </source>
</evidence>
<sequence length="97" mass="10929">MIHSSVKRWGNSPAVRIPATLMQALNLNIDDEVKIDLVDGKLIIEPVRKEPVFTLAELVNDITPENLHENIDWGSRKIRKSGNGKPIRTRYGRSDLG</sequence>
<accession>A0A484YXF7</accession>
<proteinExistence type="predicted"/>